<evidence type="ECO:0000256" key="1">
    <source>
        <dbReference type="ARBA" id="ARBA00022737"/>
    </source>
</evidence>
<keyword evidence="1" id="KW-0677">Repeat</keyword>
<keyword evidence="5" id="KW-1185">Reference proteome</keyword>
<accession>A7S525</accession>
<feature type="coiled-coil region" evidence="3">
    <location>
        <begin position="524"/>
        <end position="551"/>
    </location>
</feature>
<keyword evidence="3" id="KW-0175">Coiled coil</keyword>
<dbReference type="InterPro" id="IPR036770">
    <property type="entry name" value="Ankyrin_rpt-contain_sf"/>
</dbReference>
<reference evidence="4 5" key="1">
    <citation type="journal article" date="2007" name="Science">
        <title>Sea anemone genome reveals ancestral eumetazoan gene repertoire and genomic organization.</title>
        <authorList>
            <person name="Putnam N.H."/>
            <person name="Srivastava M."/>
            <person name="Hellsten U."/>
            <person name="Dirks B."/>
            <person name="Chapman J."/>
            <person name="Salamov A."/>
            <person name="Terry A."/>
            <person name="Shapiro H."/>
            <person name="Lindquist E."/>
            <person name="Kapitonov V.V."/>
            <person name="Jurka J."/>
            <person name="Genikhovich G."/>
            <person name="Grigoriev I.V."/>
            <person name="Lucas S.M."/>
            <person name="Steele R.E."/>
            <person name="Finnerty J.R."/>
            <person name="Technau U."/>
            <person name="Martindale M.Q."/>
            <person name="Rokhsar D.S."/>
        </authorList>
    </citation>
    <scope>NUCLEOTIDE SEQUENCE [LARGE SCALE GENOMIC DNA]</scope>
    <source>
        <strain evidence="5">CH2 X CH6</strain>
    </source>
</reference>
<dbReference type="Gene3D" id="1.25.40.20">
    <property type="entry name" value="Ankyrin repeat-containing domain"/>
    <property type="match status" value="1"/>
</dbReference>
<dbReference type="STRING" id="45351.A7S525"/>
<dbReference type="Pfam" id="PF12796">
    <property type="entry name" value="Ank_2"/>
    <property type="match status" value="1"/>
</dbReference>
<dbReference type="InterPro" id="IPR002110">
    <property type="entry name" value="Ankyrin_rpt"/>
</dbReference>
<evidence type="ECO:0000313" key="5">
    <source>
        <dbReference type="Proteomes" id="UP000001593"/>
    </source>
</evidence>
<dbReference type="OMA" id="LVHWACV"/>
<protein>
    <submittedName>
        <fullName evidence="4">Uncharacterized protein</fullName>
    </submittedName>
</protein>
<dbReference type="EMBL" id="DS469581">
    <property type="protein sequence ID" value="EDO41132.1"/>
    <property type="molecule type" value="Genomic_DNA"/>
</dbReference>
<proteinExistence type="predicted"/>
<evidence type="ECO:0000313" key="4">
    <source>
        <dbReference type="EMBL" id="EDO41132.1"/>
    </source>
</evidence>
<organism evidence="4 5">
    <name type="scientific">Nematostella vectensis</name>
    <name type="common">Starlet sea anemone</name>
    <dbReference type="NCBI Taxonomy" id="45351"/>
    <lineage>
        <taxon>Eukaryota</taxon>
        <taxon>Metazoa</taxon>
        <taxon>Cnidaria</taxon>
        <taxon>Anthozoa</taxon>
        <taxon>Hexacorallia</taxon>
        <taxon>Actiniaria</taxon>
        <taxon>Edwardsiidae</taxon>
        <taxon>Nematostella</taxon>
    </lineage>
</organism>
<dbReference type="eggNOG" id="ENOG502RVMY">
    <property type="taxonomic scope" value="Eukaryota"/>
</dbReference>
<evidence type="ECO:0000256" key="2">
    <source>
        <dbReference type="ARBA" id="ARBA00023043"/>
    </source>
</evidence>
<evidence type="ECO:0000256" key="3">
    <source>
        <dbReference type="SAM" id="Coils"/>
    </source>
</evidence>
<keyword evidence="2" id="KW-0040">ANK repeat</keyword>
<feature type="coiled-coil region" evidence="3">
    <location>
        <begin position="443"/>
        <end position="481"/>
    </location>
</feature>
<sequence>MTSHTNHTVFCKYDCTAKHCELILRLASCPDNKRLVKGLASLKQSLYEKLQEGWNPHSNVDDPLEEFQWPLVHWACVLGKDYALEWLFKMNFRPNAVNEKTGETAVHKMLHSLYGVCQHGGISIQQTFSKFLDLLRMLTSHDCDLLLIPESSKGNTALHTCATLIIRQEGATSELEYYEYCMTAILRRITAHKTSVTNIAFDALNYKNKKNKTVLHILAKKNISINILRYLVRKFGDRIDLSIEDWKNRTAMDVAVNKGASSIVQLLKTIGNKPIKVSGLTKNGGKKAEPIEIQDEEVPDKTDEVTRKAEKQNTPKLSSLFEKGKNTLGVAMEVVSLSGTVEIDTSNEVDIQSGELLERVQGHSSAPGAQLQESVSSGVKDELSEGAFEEKIPERPTAFSPASVGVASCSSSGDRSVISPDRDSGIGELLEGRVSSSPLIKLIHEEKDVVSILQARLEDKRERLRHELHEYTQNIQSNQNREGATVVTLREILKERDDLIKRDLQDAGRREKLVKELKELDASRTKTRLRMTEIEQKIAELRKASESFRSDFTKKKECYNYMKRKLLEYDEALSEISSKEGSHAAKKEKLS</sequence>
<name>A7S525_NEMVE</name>
<dbReference type="Proteomes" id="UP000001593">
    <property type="component" value="Unassembled WGS sequence"/>
</dbReference>
<dbReference type="HOGENOM" id="CLU_461763_0_0_1"/>
<dbReference type="InParanoid" id="A7S525"/>
<gene>
    <name evidence="4" type="ORF">NEMVEDRAFT_v1g242921</name>
</gene>
<dbReference type="AlphaFoldDB" id="A7S525"/>
<dbReference type="SUPFAM" id="SSF48403">
    <property type="entry name" value="Ankyrin repeat"/>
    <property type="match status" value="1"/>
</dbReference>
<dbReference type="InterPro" id="IPR050776">
    <property type="entry name" value="Ank_Repeat/CDKN_Inhibitor"/>
</dbReference>
<dbReference type="PANTHER" id="PTHR24201">
    <property type="entry name" value="ANK_REP_REGION DOMAIN-CONTAINING PROTEIN"/>
    <property type="match status" value="1"/>
</dbReference>